<name>A0A3R9YIW4_9SPHN</name>
<organism evidence="2 3">
    <name type="scientific">Sphingomonas ginkgonis</name>
    <dbReference type="NCBI Taxonomy" id="2315330"/>
    <lineage>
        <taxon>Bacteria</taxon>
        <taxon>Pseudomonadati</taxon>
        <taxon>Pseudomonadota</taxon>
        <taxon>Alphaproteobacteria</taxon>
        <taxon>Sphingomonadales</taxon>
        <taxon>Sphingomonadaceae</taxon>
        <taxon>Sphingomonas</taxon>
    </lineage>
</organism>
<proteinExistence type="predicted"/>
<feature type="transmembrane region" description="Helical" evidence="1">
    <location>
        <begin position="157"/>
        <end position="175"/>
    </location>
</feature>
<evidence type="ECO:0000256" key="1">
    <source>
        <dbReference type="SAM" id="Phobius"/>
    </source>
</evidence>
<feature type="transmembrane region" description="Helical" evidence="1">
    <location>
        <begin position="126"/>
        <end position="145"/>
    </location>
</feature>
<gene>
    <name evidence="2" type="ORF">HMF7854_08660</name>
</gene>
<evidence type="ECO:0000313" key="3">
    <source>
        <dbReference type="Proteomes" id="UP000274661"/>
    </source>
</evidence>
<keyword evidence="3" id="KW-1185">Reference proteome</keyword>
<keyword evidence="1" id="KW-0472">Membrane</keyword>
<keyword evidence="1" id="KW-0812">Transmembrane</keyword>
<feature type="transmembrane region" description="Helical" evidence="1">
    <location>
        <begin position="212"/>
        <end position="236"/>
    </location>
</feature>
<dbReference type="EMBL" id="RWJF01000001">
    <property type="protein sequence ID" value="RST30903.1"/>
    <property type="molecule type" value="Genomic_DNA"/>
</dbReference>
<protein>
    <recommendedName>
        <fullName evidence="4">DUF2306 domain-containing protein</fullName>
    </recommendedName>
</protein>
<feature type="transmembrane region" description="Helical" evidence="1">
    <location>
        <begin position="21"/>
        <end position="40"/>
    </location>
</feature>
<keyword evidence="1" id="KW-1133">Transmembrane helix</keyword>
<comment type="caution">
    <text evidence="2">The sequence shown here is derived from an EMBL/GenBank/DDBJ whole genome shotgun (WGS) entry which is preliminary data.</text>
</comment>
<reference evidence="2 3" key="1">
    <citation type="submission" date="2018-12" db="EMBL/GenBank/DDBJ databases">
        <title>Sphingomonas sp. HMF7854 Genome sequencing and assembly.</title>
        <authorList>
            <person name="Cha I."/>
            <person name="Kang H."/>
            <person name="Kim H."/>
            <person name="Kang J."/>
            <person name="Joh K."/>
        </authorList>
    </citation>
    <scope>NUCLEOTIDE SEQUENCE [LARGE SCALE GENOMIC DNA]</scope>
    <source>
        <strain evidence="2 3">HMF7854</strain>
    </source>
</reference>
<dbReference type="OrthoDB" id="648493at2"/>
<evidence type="ECO:0008006" key="4">
    <source>
        <dbReference type="Google" id="ProtNLM"/>
    </source>
</evidence>
<dbReference type="Proteomes" id="UP000274661">
    <property type="component" value="Unassembled WGS sequence"/>
</dbReference>
<feature type="transmembrane region" description="Helical" evidence="1">
    <location>
        <begin position="181"/>
        <end position="200"/>
    </location>
</feature>
<evidence type="ECO:0000313" key="2">
    <source>
        <dbReference type="EMBL" id="RST30903.1"/>
    </source>
</evidence>
<dbReference type="RefSeq" id="WP_126718736.1">
    <property type="nucleotide sequence ID" value="NZ_RWJF01000001.1"/>
</dbReference>
<sequence>MATIATSSADRTSAERKFYSRMALFMLVMVFIGFAPSFYLRGYVFSPRPNPTLPPAVMLHGVLFSLWMLAFVAQTQLVAAGRRDIHMKLGVTSFILALAMLPLMYLVGVWQVARANQPPFTTALDWTIVPLALIPPYAILLFEGWTWRRQAAWHKRAMLCAGLLFMDPAIGRLPIVPPVLGGFAVLNFLSIACFVPLILWDRRTLGKLHPATRLGISLAIMMHAVRLTFLATGAWAPVAAHLPGVTS</sequence>
<feature type="transmembrane region" description="Helical" evidence="1">
    <location>
        <begin position="85"/>
        <end position="106"/>
    </location>
</feature>
<dbReference type="AlphaFoldDB" id="A0A3R9YIW4"/>
<feature type="transmembrane region" description="Helical" evidence="1">
    <location>
        <begin position="52"/>
        <end position="73"/>
    </location>
</feature>
<accession>A0A3R9YIW4</accession>